<feature type="transmembrane region" description="Helical" evidence="6">
    <location>
        <begin position="144"/>
        <end position="171"/>
    </location>
</feature>
<dbReference type="InterPro" id="IPR017039">
    <property type="entry name" value="Virul_fac_BrkB"/>
</dbReference>
<dbReference type="GO" id="GO:0005886">
    <property type="term" value="C:plasma membrane"/>
    <property type="evidence" value="ECO:0007669"/>
    <property type="project" value="UniProtKB-SubCell"/>
</dbReference>
<keyword evidence="8" id="KW-1185">Reference proteome</keyword>
<reference evidence="7 8" key="1">
    <citation type="journal article" date="2010" name="Stand. Genomic Sci.">
        <title>Complete genome sequence of Planctomyces limnophilus type strain (Mu 290).</title>
        <authorList>
            <person name="Labutti K."/>
            <person name="Sikorski J."/>
            <person name="Schneider S."/>
            <person name="Nolan M."/>
            <person name="Lucas S."/>
            <person name="Glavina Del Rio T."/>
            <person name="Tice H."/>
            <person name="Cheng J.F."/>
            <person name="Goodwin L."/>
            <person name="Pitluck S."/>
            <person name="Liolios K."/>
            <person name="Ivanova N."/>
            <person name="Mavromatis K."/>
            <person name="Mikhailova N."/>
            <person name="Pati A."/>
            <person name="Chen A."/>
            <person name="Palaniappan K."/>
            <person name="Land M."/>
            <person name="Hauser L."/>
            <person name="Chang Y.J."/>
            <person name="Jeffries C.D."/>
            <person name="Tindall B.J."/>
            <person name="Rohde M."/>
            <person name="Goker M."/>
            <person name="Woyke T."/>
            <person name="Bristow J."/>
            <person name="Eisen J.A."/>
            <person name="Markowitz V."/>
            <person name="Hugenholtz P."/>
            <person name="Kyrpides N.C."/>
            <person name="Klenk H.P."/>
            <person name="Lapidus A."/>
        </authorList>
    </citation>
    <scope>NUCLEOTIDE SEQUENCE [LARGE SCALE GENOMIC DNA]</scope>
    <source>
        <strain evidence="8">ATCC 43296 / DSM 3776 / IFAM 1008 / 290</strain>
    </source>
</reference>
<evidence type="ECO:0000313" key="7">
    <source>
        <dbReference type="EMBL" id="ADG68358.1"/>
    </source>
</evidence>
<dbReference type="PANTHER" id="PTHR30213">
    <property type="entry name" value="INNER MEMBRANE PROTEIN YHJD"/>
    <property type="match status" value="1"/>
</dbReference>
<evidence type="ECO:0000256" key="5">
    <source>
        <dbReference type="ARBA" id="ARBA00023136"/>
    </source>
</evidence>
<gene>
    <name evidence="7" type="ordered locus">Plim_2533</name>
</gene>
<keyword evidence="3 6" id="KW-0812">Transmembrane</keyword>
<keyword evidence="2" id="KW-1003">Cell membrane</keyword>
<feature type="transmembrane region" description="Helical" evidence="6">
    <location>
        <begin position="35"/>
        <end position="58"/>
    </location>
</feature>
<dbReference type="OrthoDB" id="9797028at2"/>
<dbReference type="STRING" id="521674.Plim_2533"/>
<dbReference type="RefSeq" id="WP_013110789.1">
    <property type="nucleotide sequence ID" value="NC_014148.1"/>
</dbReference>
<accession>D5SPY3</accession>
<proteinExistence type="predicted"/>
<evidence type="ECO:0000256" key="4">
    <source>
        <dbReference type="ARBA" id="ARBA00022989"/>
    </source>
</evidence>
<comment type="subcellular location">
    <subcellularLocation>
        <location evidence="1">Cell membrane</location>
        <topology evidence="1">Multi-pass membrane protein</topology>
    </subcellularLocation>
</comment>
<feature type="transmembrane region" description="Helical" evidence="6">
    <location>
        <begin position="191"/>
        <end position="208"/>
    </location>
</feature>
<dbReference type="PANTHER" id="PTHR30213:SF1">
    <property type="entry name" value="INNER MEMBRANE PROTEIN YHJD"/>
    <property type="match status" value="1"/>
</dbReference>
<organism evidence="7 8">
    <name type="scientific">Planctopirus limnophila (strain ATCC 43296 / DSM 3776 / IFAM 1008 / Mu 290)</name>
    <name type="common">Planctomyces limnophilus</name>
    <dbReference type="NCBI Taxonomy" id="521674"/>
    <lineage>
        <taxon>Bacteria</taxon>
        <taxon>Pseudomonadati</taxon>
        <taxon>Planctomycetota</taxon>
        <taxon>Planctomycetia</taxon>
        <taxon>Planctomycetales</taxon>
        <taxon>Planctomycetaceae</taxon>
        <taxon>Planctopirus</taxon>
    </lineage>
</organism>
<feature type="transmembrane region" description="Helical" evidence="6">
    <location>
        <begin position="246"/>
        <end position="264"/>
    </location>
</feature>
<keyword evidence="4 6" id="KW-1133">Transmembrane helix</keyword>
<keyword evidence="5 6" id="KW-0472">Membrane</keyword>
<feature type="transmembrane region" description="Helical" evidence="6">
    <location>
        <begin position="220"/>
        <end position="240"/>
    </location>
</feature>
<dbReference type="HOGENOM" id="CLU_045539_5_1_0"/>
<evidence type="ECO:0000256" key="1">
    <source>
        <dbReference type="ARBA" id="ARBA00004651"/>
    </source>
</evidence>
<evidence type="ECO:0000256" key="3">
    <source>
        <dbReference type="ARBA" id="ARBA00022692"/>
    </source>
</evidence>
<sequence>MPMVKRLSFRAVVHVFVDAGREWLAHKCPRLGASLAFYAILSLAPLAVISVGLLSMIVGGEVARGEVTDQMREVVGEEAAQIVSSVVANTRKSTNGFIATTIGIITLVVGAMAVFVELQDALNTIWEVPPHRTTGWWRFIKDRFLSFFMIFGIGLLVLTSIVLSLIVTSLGKVATDIVPATQSLLQFSDPSINFVVFVLLFAGVFRWLPDVSLTWRDTALGAVVTAILFLLGKIAISFYLHQSGVGNAYGAAGSIVVFLVWMYYSMQVLLFGAELTRSFSLNLGSGAVVGGERIPRRGSETESMPAVSSPS</sequence>
<dbReference type="KEGG" id="plm:Plim_2533"/>
<dbReference type="AlphaFoldDB" id="D5SPY3"/>
<dbReference type="NCBIfam" id="TIGR00765">
    <property type="entry name" value="yihY_not_rbn"/>
    <property type="match status" value="1"/>
</dbReference>
<dbReference type="Pfam" id="PF03631">
    <property type="entry name" value="Virul_fac_BrkB"/>
    <property type="match status" value="1"/>
</dbReference>
<evidence type="ECO:0000256" key="6">
    <source>
        <dbReference type="SAM" id="Phobius"/>
    </source>
</evidence>
<dbReference type="PIRSF" id="PIRSF035875">
    <property type="entry name" value="RNase_BN"/>
    <property type="match status" value="1"/>
</dbReference>
<dbReference type="eggNOG" id="COG1295">
    <property type="taxonomic scope" value="Bacteria"/>
</dbReference>
<protein>
    <submittedName>
        <fullName evidence="7">Ribonuclease BN</fullName>
    </submittedName>
</protein>
<name>D5SPY3_PLAL2</name>
<dbReference type="EMBL" id="CP001744">
    <property type="protein sequence ID" value="ADG68358.1"/>
    <property type="molecule type" value="Genomic_DNA"/>
</dbReference>
<evidence type="ECO:0000256" key="2">
    <source>
        <dbReference type="ARBA" id="ARBA00022475"/>
    </source>
</evidence>
<dbReference type="Proteomes" id="UP000002220">
    <property type="component" value="Chromosome"/>
</dbReference>
<feature type="transmembrane region" description="Helical" evidence="6">
    <location>
        <begin position="97"/>
        <end position="116"/>
    </location>
</feature>
<evidence type="ECO:0000313" key="8">
    <source>
        <dbReference type="Proteomes" id="UP000002220"/>
    </source>
</evidence>